<comment type="caution">
    <text evidence="8">The sequence shown here is derived from an EMBL/GenBank/DDBJ whole genome shotgun (WGS) entry which is preliminary data.</text>
</comment>
<dbReference type="EMBL" id="BAABIS010000001">
    <property type="protein sequence ID" value="GAA4855041.1"/>
    <property type="molecule type" value="Genomic_DNA"/>
</dbReference>
<evidence type="ECO:0000256" key="4">
    <source>
        <dbReference type="ARBA" id="ARBA00022989"/>
    </source>
</evidence>
<dbReference type="InterPro" id="IPR027469">
    <property type="entry name" value="Cation_efflux_TMD_sf"/>
</dbReference>
<feature type="transmembrane region" description="Helical" evidence="6">
    <location>
        <begin position="118"/>
        <end position="139"/>
    </location>
</feature>
<dbReference type="InterPro" id="IPR036837">
    <property type="entry name" value="Cation_efflux_CTD_sf"/>
</dbReference>
<feature type="transmembrane region" description="Helical" evidence="6">
    <location>
        <begin position="199"/>
        <end position="217"/>
    </location>
</feature>
<reference evidence="9" key="1">
    <citation type="journal article" date="2019" name="Int. J. Syst. Evol. Microbiol.">
        <title>The Global Catalogue of Microorganisms (GCM) 10K type strain sequencing project: providing services to taxonomists for standard genome sequencing and annotation.</title>
        <authorList>
            <consortium name="The Broad Institute Genomics Platform"/>
            <consortium name="The Broad Institute Genome Sequencing Center for Infectious Disease"/>
            <person name="Wu L."/>
            <person name="Ma J."/>
        </authorList>
    </citation>
    <scope>NUCLEOTIDE SEQUENCE [LARGE SCALE GENOMIC DNA]</scope>
    <source>
        <strain evidence="9">JCM 13006</strain>
    </source>
</reference>
<comment type="subcellular location">
    <subcellularLocation>
        <location evidence="1">Membrane</location>
        <topology evidence="1">Multi-pass membrane protein</topology>
    </subcellularLocation>
</comment>
<evidence type="ECO:0000256" key="5">
    <source>
        <dbReference type="ARBA" id="ARBA00023136"/>
    </source>
</evidence>
<dbReference type="SUPFAM" id="SSF160240">
    <property type="entry name" value="Cation efflux protein cytoplasmic domain-like"/>
    <property type="match status" value="1"/>
</dbReference>
<dbReference type="Pfam" id="PF01545">
    <property type="entry name" value="Cation_efflux"/>
    <property type="match status" value="1"/>
</dbReference>
<dbReference type="Gene3D" id="1.20.1510.10">
    <property type="entry name" value="Cation efflux protein transmembrane domain"/>
    <property type="match status" value="1"/>
</dbReference>
<evidence type="ECO:0000256" key="3">
    <source>
        <dbReference type="ARBA" id="ARBA00022692"/>
    </source>
</evidence>
<dbReference type="PANTHER" id="PTHR13414">
    <property type="entry name" value="HUEL-CATION TRANSPORTER"/>
    <property type="match status" value="1"/>
</dbReference>
<feature type="domain" description="Cation efflux protein transmembrane" evidence="7">
    <location>
        <begin position="15"/>
        <end position="225"/>
    </location>
</feature>
<dbReference type="InterPro" id="IPR002524">
    <property type="entry name" value="Cation_efflux"/>
</dbReference>
<gene>
    <name evidence="8" type="ORF">GCM10023235_35630</name>
</gene>
<evidence type="ECO:0000256" key="2">
    <source>
        <dbReference type="ARBA" id="ARBA00022448"/>
    </source>
</evidence>
<dbReference type="RefSeq" id="WP_345697824.1">
    <property type="nucleotide sequence ID" value="NZ_BAABIS010000001.1"/>
</dbReference>
<protein>
    <submittedName>
        <fullName evidence="8">Cation diffusion facilitator family transporter</fullName>
    </submittedName>
</protein>
<dbReference type="NCBIfam" id="TIGR01297">
    <property type="entry name" value="CDF"/>
    <property type="match status" value="1"/>
</dbReference>
<dbReference type="Proteomes" id="UP001501752">
    <property type="component" value="Unassembled WGS sequence"/>
</dbReference>
<keyword evidence="4 6" id="KW-1133">Transmembrane helix</keyword>
<dbReference type="InterPro" id="IPR058533">
    <property type="entry name" value="Cation_efflux_TM"/>
</dbReference>
<keyword evidence="9" id="KW-1185">Reference proteome</keyword>
<evidence type="ECO:0000259" key="7">
    <source>
        <dbReference type="Pfam" id="PF01545"/>
    </source>
</evidence>
<evidence type="ECO:0000313" key="9">
    <source>
        <dbReference type="Proteomes" id="UP001501752"/>
    </source>
</evidence>
<dbReference type="PANTHER" id="PTHR13414:SF9">
    <property type="entry name" value="PROTON-COUPLED ZINC ANTIPORTER SLC30A9, MITOCHONDRIAL"/>
    <property type="match status" value="1"/>
</dbReference>
<feature type="transmembrane region" description="Helical" evidence="6">
    <location>
        <begin position="82"/>
        <end position="102"/>
    </location>
</feature>
<organism evidence="8 9">
    <name type="scientific">Kitasatospora terrestris</name>
    <dbReference type="NCBI Taxonomy" id="258051"/>
    <lineage>
        <taxon>Bacteria</taxon>
        <taxon>Bacillati</taxon>
        <taxon>Actinomycetota</taxon>
        <taxon>Actinomycetes</taxon>
        <taxon>Kitasatosporales</taxon>
        <taxon>Streptomycetaceae</taxon>
        <taxon>Kitasatospora</taxon>
    </lineage>
</organism>
<dbReference type="InterPro" id="IPR040177">
    <property type="entry name" value="SLC30A9"/>
</dbReference>
<evidence type="ECO:0000256" key="1">
    <source>
        <dbReference type="ARBA" id="ARBA00004141"/>
    </source>
</evidence>
<proteinExistence type="predicted"/>
<dbReference type="SUPFAM" id="SSF161111">
    <property type="entry name" value="Cation efflux protein transmembrane domain-like"/>
    <property type="match status" value="1"/>
</dbReference>
<evidence type="ECO:0000313" key="8">
    <source>
        <dbReference type="EMBL" id="GAA4855041.1"/>
    </source>
</evidence>
<accession>A0ABP9DSV5</accession>
<sequence>MGEENTGNEESVTTVVVAGACNLGIAAAKALAGLVSGSSAMLSEAAHSFADTVTELLLFASLKRGERPADAAHPFGHGRERYLWALIASVATFVGGAVFSVYDGVHTLTHGEELGDPALSYVILGVAFVLEGVSLARTVRQLEAETARLGVGRLRFLRHTADTALKAVFLEDCAALVGLLLAFGGLLGSQLSGSGAWDGTASVLIGLLLAWVAYVLARDNVSLLLGRALPGPLEERLVAVLRDQPHVVEVLDLATSVFGPDDILVAAKVDFADLATAAEVEQACDTAELALRKAFPAVTKVYLDPTPSRAQSS</sequence>
<evidence type="ECO:0000256" key="6">
    <source>
        <dbReference type="SAM" id="Phobius"/>
    </source>
</evidence>
<keyword evidence="3 6" id="KW-0812">Transmembrane</keyword>
<keyword evidence="5 6" id="KW-0472">Membrane</keyword>
<keyword evidence="2" id="KW-0813">Transport</keyword>
<name>A0ABP9DSV5_9ACTN</name>
<feature type="transmembrane region" description="Helical" evidence="6">
    <location>
        <begin position="163"/>
        <end position="187"/>
    </location>
</feature>